<dbReference type="HOGENOM" id="CLU_091076_0_0_1"/>
<gene>
    <name evidence="2" type="ORF">PV09_03647</name>
</gene>
<keyword evidence="3" id="KW-1185">Reference proteome</keyword>
<dbReference type="EMBL" id="KN847538">
    <property type="protein sequence ID" value="KIW05089.1"/>
    <property type="molecule type" value="Genomic_DNA"/>
</dbReference>
<feature type="compositionally biased region" description="Basic and acidic residues" evidence="1">
    <location>
        <begin position="185"/>
        <end position="199"/>
    </location>
</feature>
<dbReference type="InterPro" id="IPR013169">
    <property type="entry name" value="mRNA_splic_Cwf18-like"/>
</dbReference>
<proteinExistence type="predicted"/>
<dbReference type="GO" id="GO:0005684">
    <property type="term" value="C:U2-type spliceosomal complex"/>
    <property type="evidence" value="ECO:0007669"/>
    <property type="project" value="TreeGrafter"/>
</dbReference>
<dbReference type="RefSeq" id="XP_016214958.1">
    <property type="nucleotide sequence ID" value="XM_016356869.1"/>
</dbReference>
<dbReference type="RefSeq" id="XP_016214959.1">
    <property type="nucleotide sequence ID" value="XM_016356870.1"/>
</dbReference>
<dbReference type="STRING" id="253628.A0A0D2B195"/>
<dbReference type="AlphaFoldDB" id="A0A0D2B195"/>
<evidence type="ECO:0000313" key="3">
    <source>
        <dbReference type="Proteomes" id="UP000053259"/>
    </source>
</evidence>
<dbReference type="PANTHER" id="PTHR31551:SF1">
    <property type="entry name" value="COILED-COIL DOMAIN-CONTAINING PROTEIN 12"/>
    <property type="match status" value="1"/>
</dbReference>
<dbReference type="RefSeq" id="XP_016214957.1">
    <property type="nucleotide sequence ID" value="XM_016356868.1"/>
</dbReference>
<organism evidence="2 3">
    <name type="scientific">Verruconis gallopava</name>
    <dbReference type="NCBI Taxonomy" id="253628"/>
    <lineage>
        <taxon>Eukaryota</taxon>
        <taxon>Fungi</taxon>
        <taxon>Dikarya</taxon>
        <taxon>Ascomycota</taxon>
        <taxon>Pezizomycotina</taxon>
        <taxon>Dothideomycetes</taxon>
        <taxon>Pleosporomycetidae</taxon>
        <taxon>Venturiales</taxon>
        <taxon>Sympoventuriaceae</taxon>
        <taxon>Verruconis</taxon>
    </lineage>
</organism>
<name>A0A0D2B195_9PEZI</name>
<feature type="region of interest" description="Disordered" evidence="1">
    <location>
        <begin position="1"/>
        <end position="78"/>
    </location>
</feature>
<dbReference type="VEuPathDB" id="FungiDB:PV09_03647"/>
<evidence type="ECO:0000313" key="2">
    <source>
        <dbReference type="EMBL" id="KIW05089.1"/>
    </source>
</evidence>
<dbReference type="Proteomes" id="UP000053259">
    <property type="component" value="Unassembled WGS sequence"/>
</dbReference>
<evidence type="ECO:0000256" key="1">
    <source>
        <dbReference type="SAM" id="MobiDB-lite"/>
    </source>
</evidence>
<protein>
    <submittedName>
        <fullName evidence="2">Uncharacterized protein</fullName>
    </submittedName>
</protein>
<sequence length="205" mass="23190">MSSAGTLEAAAQDRKARLAQLRGLKRKASELQENTSSQPQSTKSDDSKSSVTATYLSGRNYDPETRGPRLGFEFSPDADKDTIEARAAALQLKQKEQAAKEEQEKDAPIDLFKLQPKKPNWDLKRDFKERISMLDFRTKNAIARLVRERLQSEREKLVIEGTVTADGDVAAISLEGGELLEAVRVREQQDEKERRREREEDAELT</sequence>
<dbReference type="OrthoDB" id="10261348at2759"/>
<dbReference type="GeneID" id="27311620"/>
<dbReference type="PANTHER" id="PTHR31551">
    <property type="entry name" value="PRE-MRNA-SPLICING FACTOR CWF18"/>
    <property type="match status" value="1"/>
</dbReference>
<dbReference type="Pfam" id="PF08315">
    <property type="entry name" value="cwf18"/>
    <property type="match status" value="1"/>
</dbReference>
<feature type="compositionally biased region" description="Basic and acidic residues" evidence="1">
    <location>
        <begin position="93"/>
        <end position="108"/>
    </location>
</feature>
<reference evidence="2 3" key="1">
    <citation type="submission" date="2015-01" db="EMBL/GenBank/DDBJ databases">
        <title>The Genome Sequence of Ochroconis gallopava CBS43764.</title>
        <authorList>
            <consortium name="The Broad Institute Genomics Platform"/>
            <person name="Cuomo C."/>
            <person name="de Hoog S."/>
            <person name="Gorbushina A."/>
            <person name="Stielow B."/>
            <person name="Teixiera M."/>
            <person name="Abouelleil A."/>
            <person name="Chapman S.B."/>
            <person name="Priest M."/>
            <person name="Young S.K."/>
            <person name="Wortman J."/>
            <person name="Nusbaum C."/>
            <person name="Birren B."/>
        </authorList>
    </citation>
    <scope>NUCLEOTIDE SEQUENCE [LARGE SCALE GENOMIC DNA]</scope>
    <source>
        <strain evidence="2 3">CBS 43764</strain>
    </source>
</reference>
<feature type="region of interest" description="Disordered" evidence="1">
    <location>
        <begin position="92"/>
        <end position="111"/>
    </location>
</feature>
<dbReference type="EMBL" id="KN847538">
    <property type="protein sequence ID" value="KIW05088.1"/>
    <property type="molecule type" value="Genomic_DNA"/>
</dbReference>
<accession>A0A0D2B195</accession>
<dbReference type="GO" id="GO:0071014">
    <property type="term" value="C:post-mRNA release spliceosomal complex"/>
    <property type="evidence" value="ECO:0007669"/>
    <property type="project" value="TreeGrafter"/>
</dbReference>
<feature type="region of interest" description="Disordered" evidence="1">
    <location>
        <begin position="185"/>
        <end position="205"/>
    </location>
</feature>
<dbReference type="EMBL" id="KN847538">
    <property type="protein sequence ID" value="KIW05090.1"/>
    <property type="molecule type" value="Genomic_DNA"/>
</dbReference>